<name>A0A6B3LFH3_9BACT</name>
<reference evidence="1 2" key="1">
    <citation type="submission" date="2020-12" db="EMBL/GenBank/DDBJ databases">
        <title>Sulforoseuscoccus oceanibium gen. nov., sp. nov., a representative of the phylum Verrucomicrobia with special cytoplasmic membrane, and proposal of Sulforoseuscoccusaceae fam. nov.</title>
        <authorList>
            <person name="Xi F."/>
        </authorList>
    </citation>
    <scope>NUCLEOTIDE SEQUENCE [LARGE SCALE GENOMIC DNA]</scope>
    <source>
        <strain evidence="1 2">T37</strain>
    </source>
</reference>
<dbReference type="KEGG" id="soa:G3M56_011055"/>
<evidence type="ECO:0000313" key="1">
    <source>
        <dbReference type="EMBL" id="QQL44419.1"/>
    </source>
</evidence>
<protein>
    <submittedName>
        <fullName evidence="1">Uncharacterized protein</fullName>
    </submittedName>
</protein>
<evidence type="ECO:0000313" key="2">
    <source>
        <dbReference type="Proteomes" id="UP000475117"/>
    </source>
</evidence>
<proteinExistence type="predicted"/>
<organism evidence="1 2">
    <name type="scientific">Sulfuriroseicoccus oceanibius</name>
    <dbReference type="NCBI Taxonomy" id="2707525"/>
    <lineage>
        <taxon>Bacteria</taxon>
        <taxon>Pseudomonadati</taxon>
        <taxon>Verrucomicrobiota</taxon>
        <taxon>Verrucomicrobiia</taxon>
        <taxon>Verrucomicrobiales</taxon>
        <taxon>Verrucomicrobiaceae</taxon>
        <taxon>Sulfuriroseicoccus</taxon>
    </lineage>
</organism>
<dbReference type="AlphaFoldDB" id="A0A6B3LFH3"/>
<sequence>MIVSNIDGGLTALQLESGGSTPRMLELKSEREAEITISNYVDEPTWFISDLNGDGIPDRKIKNGKVYVLDEIIWRELKRKKSAEQDGAANRDNPGSCLQDH</sequence>
<accession>A0A6B3LFH3</accession>
<gene>
    <name evidence="1" type="ORF">G3M56_011055</name>
</gene>
<keyword evidence="2" id="KW-1185">Reference proteome</keyword>
<dbReference type="Proteomes" id="UP000475117">
    <property type="component" value="Chromosome"/>
</dbReference>
<dbReference type="EMBL" id="CP066776">
    <property type="protein sequence ID" value="QQL44419.1"/>
    <property type="molecule type" value="Genomic_DNA"/>
</dbReference>
<dbReference type="RefSeq" id="WP_164365624.1">
    <property type="nucleotide sequence ID" value="NZ_CP066776.1"/>
</dbReference>